<dbReference type="PANTHER" id="PTHR43032:SF4">
    <property type="entry name" value="OXIDOREDUCTASE MOLYBDOPTERIN-BINDING DOMAIN-CONTAINING PROTEIN"/>
    <property type="match status" value="1"/>
</dbReference>
<keyword evidence="3" id="KW-1185">Reference proteome</keyword>
<feature type="domain" description="Oxidoreductase molybdopterin-binding" evidence="1">
    <location>
        <begin position="25"/>
        <end position="167"/>
    </location>
</feature>
<evidence type="ECO:0000313" key="2">
    <source>
        <dbReference type="EMBL" id="MDP9764149.1"/>
    </source>
</evidence>
<dbReference type="SUPFAM" id="SSF56524">
    <property type="entry name" value="Oxidoreductase molybdopterin-binding domain"/>
    <property type="match status" value="1"/>
</dbReference>
<accession>A0ABT9MC40</accession>
<evidence type="ECO:0000259" key="1">
    <source>
        <dbReference type="Pfam" id="PF00174"/>
    </source>
</evidence>
<evidence type="ECO:0000313" key="3">
    <source>
        <dbReference type="Proteomes" id="UP001232163"/>
    </source>
</evidence>
<dbReference type="PANTHER" id="PTHR43032">
    <property type="entry name" value="PROTEIN-METHIONINE-SULFOXIDE REDUCTASE"/>
    <property type="match status" value="1"/>
</dbReference>
<organism evidence="2 3">
    <name type="scientific">Deinococcus enclensis</name>
    <dbReference type="NCBI Taxonomy" id="1049582"/>
    <lineage>
        <taxon>Bacteria</taxon>
        <taxon>Thermotogati</taxon>
        <taxon>Deinococcota</taxon>
        <taxon>Deinococci</taxon>
        <taxon>Deinococcales</taxon>
        <taxon>Deinococcaceae</taxon>
        <taxon>Deinococcus</taxon>
    </lineage>
</organism>
<dbReference type="InterPro" id="IPR036374">
    <property type="entry name" value="OxRdtase_Mopterin-bd_sf"/>
</dbReference>
<dbReference type="RefSeq" id="WP_191241852.1">
    <property type="nucleotide sequence ID" value="NZ_JAURUR010000003.1"/>
</dbReference>
<dbReference type="InterPro" id="IPR000572">
    <property type="entry name" value="OxRdtase_Mopterin-bd_dom"/>
</dbReference>
<dbReference type="EMBL" id="JAURUR010000003">
    <property type="protein sequence ID" value="MDP9764149.1"/>
    <property type="molecule type" value="Genomic_DNA"/>
</dbReference>
<sequence>MTLPPGQRVLPGPMPRYGLPKYVQQVPQPPEAVRLSVHGHVTFPLIVLPADLQALPRQELTRDFHCVTTWTVPGVQWAGWAFRDVWEALLAPVARPGVTHVQFRALDGYRVSVPLEELLRGGVLLADTLNGQPLGVRHGAPLRLVAPQLYGAKNIKHLTALELLTGPPRASLAGRLLIHPRGRVDLEERSSLPPQRFWRWLYAAQLPAFLRHTARLDRTGGG</sequence>
<dbReference type="Gene3D" id="3.90.420.10">
    <property type="entry name" value="Oxidoreductase, molybdopterin-binding domain"/>
    <property type="match status" value="1"/>
</dbReference>
<comment type="caution">
    <text evidence="2">The sequence shown here is derived from an EMBL/GenBank/DDBJ whole genome shotgun (WGS) entry which is preliminary data.</text>
</comment>
<reference evidence="2 3" key="1">
    <citation type="submission" date="2023-07" db="EMBL/GenBank/DDBJ databases">
        <title>Genomic Encyclopedia of Type Strains, Phase IV (KMG-IV): sequencing the most valuable type-strain genomes for metagenomic binning, comparative biology and taxonomic classification.</title>
        <authorList>
            <person name="Goeker M."/>
        </authorList>
    </citation>
    <scope>NUCLEOTIDE SEQUENCE [LARGE SCALE GENOMIC DNA]</scope>
    <source>
        <strain evidence="2 3">NIO-1023</strain>
    </source>
</reference>
<proteinExistence type="predicted"/>
<dbReference type="Pfam" id="PF00174">
    <property type="entry name" value="Oxidored_molyb"/>
    <property type="match status" value="1"/>
</dbReference>
<dbReference type="Proteomes" id="UP001232163">
    <property type="component" value="Unassembled WGS sequence"/>
</dbReference>
<name>A0ABT9MC40_9DEIO</name>
<gene>
    <name evidence="2" type="ORF">QO006_001574</name>
</gene>
<protein>
    <submittedName>
        <fullName evidence="2">DMSO/TMAO reductase YedYZ molybdopterin-dependent catalytic subunit</fullName>
    </submittedName>
</protein>